<dbReference type="Proteomes" id="UP001172386">
    <property type="component" value="Unassembled WGS sequence"/>
</dbReference>
<keyword evidence="2" id="KW-1185">Reference proteome</keyword>
<accession>A0ACC2ZRA0</accession>
<evidence type="ECO:0000313" key="1">
    <source>
        <dbReference type="EMBL" id="KAJ9650147.1"/>
    </source>
</evidence>
<organism evidence="1 2">
    <name type="scientific">Neophaeococcomyces mojaviensis</name>
    <dbReference type="NCBI Taxonomy" id="3383035"/>
    <lineage>
        <taxon>Eukaryota</taxon>
        <taxon>Fungi</taxon>
        <taxon>Dikarya</taxon>
        <taxon>Ascomycota</taxon>
        <taxon>Pezizomycotina</taxon>
        <taxon>Eurotiomycetes</taxon>
        <taxon>Chaetothyriomycetidae</taxon>
        <taxon>Chaetothyriales</taxon>
        <taxon>Chaetothyriales incertae sedis</taxon>
        <taxon>Neophaeococcomyces</taxon>
    </lineage>
</organism>
<reference evidence="1" key="1">
    <citation type="submission" date="2022-10" db="EMBL/GenBank/DDBJ databases">
        <title>Culturing micro-colonial fungi from biological soil crusts in the Mojave desert and describing Neophaeococcomyces mojavensis, and introducing the new genera and species Taxawa tesnikishii.</title>
        <authorList>
            <person name="Kurbessoian T."/>
            <person name="Stajich J.E."/>
        </authorList>
    </citation>
    <scope>NUCLEOTIDE SEQUENCE</scope>
    <source>
        <strain evidence="1">JES_112</strain>
    </source>
</reference>
<proteinExistence type="predicted"/>
<evidence type="ECO:0000313" key="2">
    <source>
        <dbReference type="Proteomes" id="UP001172386"/>
    </source>
</evidence>
<protein>
    <submittedName>
        <fullName evidence="1">Uncharacterized protein</fullName>
    </submittedName>
</protein>
<gene>
    <name evidence="1" type="ORF">H2198_010546</name>
</gene>
<name>A0ACC2ZRA0_9EURO</name>
<dbReference type="EMBL" id="JAPDRQ010000379">
    <property type="protein sequence ID" value="KAJ9650147.1"/>
    <property type="molecule type" value="Genomic_DNA"/>
</dbReference>
<comment type="caution">
    <text evidence="1">The sequence shown here is derived from an EMBL/GenBank/DDBJ whole genome shotgun (WGS) entry which is preliminary data.</text>
</comment>
<sequence length="536" mass="58525">MGAIVLLPLCVDDAALDRCLAALDAGTAPGTAVWLADDAQTGPRAQAVVEHWLAQTPLQAEYTRRARPLGEVAHLDEMLRACDGMDVAVLAPDSVPAPGWLQQLQDAFARDAAIATATPWCNAGETAAWPRLGEINPEPDDAALLAQTCAGLPTLHPELPSAVTHAVLVRGNARRRAGGLDVDSYGGWNAALVDLSLRMAGLGWRNVLCETAFVSRAGEAISRDGDLEALAARWPGWVPRLADFLMHDPLHGLRADLQQRMRQAIMPKEQGDLTIDACLSRLRQAQDVAEIRVIDNGSMDGTLDIVQRHASHDPRVRFVGNPDNPGFAAANNQGVADSHSPWLAFINPDLMVEPDTLAELRSRAEALGDCLLGVEQVDEHGHADEAVRRRDPDFLLMLRSPGKGSKLAVPRDPHQALQRVPALSGALLMMPRALFDRIGGWDAGYRLHAEDLDLCRRAREAGAVVAIANDLHVTHVRGVSSRSRPFFVEWHKHRGLWRYFQKFEAAQRSLPVRAAVWAAIWAHALMLVPRLLRRSL</sequence>